<evidence type="ECO:0000256" key="1">
    <source>
        <dbReference type="ARBA" id="ARBA00004173"/>
    </source>
</evidence>
<organism evidence="10">
    <name type="scientific">Lygus hesperus</name>
    <name type="common">Western plant bug</name>
    <dbReference type="NCBI Taxonomy" id="30085"/>
    <lineage>
        <taxon>Eukaryota</taxon>
        <taxon>Metazoa</taxon>
        <taxon>Ecdysozoa</taxon>
        <taxon>Arthropoda</taxon>
        <taxon>Hexapoda</taxon>
        <taxon>Insecta</taxon>
        <taxon>Pterygota</taxon>
        <taxon>Neoptera</taxon>
        <taxon>Paraneoptera</taxon>
        <taxon>Hemiptera</taxon>
        <taxon>Heteroptera</taxon>
        <taxon>Panheteroptera</taxon>
        <taxon>Cimicomorpha</taxon>
        <taxon>Miridae</taxon>
        <taxon>Mirini</taxon>
        <taxon>Lygus</taxon>
    </lineage>
</organism>
<evidence type="ECO:0000256" key="7">
    <source>
        <dbReference type="ARBA" id="ARBA00035180"/>
    </source>
</evidence>
<sequence>MSIPFSGVLGLSGGLTAAIAKQVKSVNLKPVKRVVFKFDPFHDSVEQTRYFMYYMNTKKIAKTNLQCIFKTQVVCDRSDPSVSFKLASGEEFIFKSANLSVLEMLQLYNKHITVLAPKDEPVAVIATKSSKASVKKINKKR</sequence>
<keyword evidence="4 10" id="KW-0689">Ribosomal protein</keyword>
<comment type="similarity">
    <text evidence="2">Belongs to the mitochondrion-specific ribosomal protein mL53 family.</text>
</comment>
<dbReference type="PANTHER" id="PTHR33618:SF1">
    <property type="entry name" value="LARGE RIBOSOMAL SUBUNIT PROTEIN ML53"/>
    <property type="match status" value="1"/>
</dbReference>
<comment type="subcellular location">
    <subcellularLocation>
        <location evidence="1">Mitochondrion</location>
    </subcellularLocation>
</comment>
<accession>A0A0A9XM32</accession>
<evidence type="ECO:0000256" key="5">
    <source>
        <dbReference type="ARBA" id="ARBA00023128"/>
    </source>
</evidence>
<dbReference type="Pfam" id="PF10780">
    <property type="entry name" value="MRP_L53"/>
    <property type="match status" value="1"/>
</dbReference>
<evidence type="ECO:0000256" key="3">
    <source>
        <dbReference type="ARBA" id="ARBA00022946"/>
    </source>
</evidence>
<evidence type="ECO:0000313" key="10">
    <source>
        <dbReference type="EMBL" id="JAG18145.1"/>
    </source>
</evidence>
<dbReference type="EMBL" id="GDHC01021281">
    <property type="protein sequence ID" value="JAP97347.1"/>
    <property type="molecule type" value="Transcribed_RNA"/>
</dbReference>
<reference evidence="11" key="3">
    <citation type="submission" date="2014-09" db="EMBL/GenBank/DDBJ databases">
        <authorList>
            <person name="Magalhaes I.L.F."/>
            <person name="Oliveira U."/>
            <person name="Santos F.R."/>
            <person name="Vidigal T.H.D.A."/>
            <person name="Brescovit A.D."/>
            <person name="Santos A.J."/>
        </authorList>
    </citation>
    <scope>NUCLEOTIDE SEQUENCE</scope>
</reference>
<dbReference type="InterPro" id="IPR019716">
    <property type="entry name" value="Ribosomal_mL53"/>
</dbReference>
<evidence type="ECO:0000256" key="4">
    <source>
        <dbReference type="ARBA" id="ARBA00022980"/>
    </source>
</evidence>
<dbReference type="EMBL" id="GBHO01025460">
    <property type="protein sequence ID" value="JAG18144.1"/>
    <property type="molecule type" value="Transcribed_RNA"/>
</dbReference>
<dbReference type="GO" id="GO:0005762">
    <property type="term" value="C:mitochondrial large ribosomal subunit"/>
    <property type="evidence" value="ECO:0007669"/>
    <property type="project" value="TreeGrafter"/>
</dbReference>
<evidence type="ECO:0000313" key="13">
    <source>
        <dbReference type="EMBL" id="JAQ08915.1"/>
    </source>
</evidence>
<reference evidence="10" key="1">
    <citation type="journal article" date="2014" name="PLoS ONE">
        <title>Transcriptome-Based Identification of ABC Transporters in the Western Tarnished Plant Bug Lygus hesperus.</title>
        <authorList>
            <person name="Hull J.J."/>
            <person name="Chaney K."/>
            <person name="Geib S.M."/>
            <person name="Fabrick J.A."/>
            <person name="Brent C.S."/>
            <person name="Walsh D."/>
            <person name="Lavine L.C."/>
        </authorList>
    </citation>
    <scope>NUCLEOTIDE SEQUENCE</scope>
</reference>
<dbReference type="EMBL" id="GBRD01001696">
    <property type="protein sequence ID" value="JAG64125.1"/>
    <property type="molecule type" value="Transcribed_RNA"/>
</dbReference>
<dbReference type="AlphaFoldDB" id="A0A0A9XM32"/>
<gene>
    <name evidence="10" type="primary">MRPL53_1</name>
    <name evidence="9" type="synonym">MRPL53_0</name>
    <name evidence="9" type="ORF">CM83_19024</name>
    <name evidence="10" type="ORF">CM83_19025</name>
    <name evidence="13" type="ORF">g.33741</name>
    <name evidence="12" type="ORF">g.33742</name>
</gene>
<evidence type="ECO:0000313" key="9">
    <source>
        <dbReference type="EMBL" id="JAG18144.1"/>
    </source>
</evidence>
<evidence type="ECO:0000256" key="2">
    <source>
        <dbReference type="ARBA" id="ARBA00005557"/>
    </source>
</evidence>
<reference evidence="12" key="4">
    <citation type="journal article" date="2016" name="Gigascience">
        <title>De novo construction of an expanded transcriptome assembly for the western tarnished plant bug, Lygus hesperus.</title>
        <authorList>
            <person name="Tassone E.E."/>
            <person name="Geib S.M."/>
            <person name="Hall B."/>
            <person name="Fabrick J.A."/>
            <person name="Brent C.S."/>
            <person name="Hull J.J."/>
        </authorList>
    </citation>
    <scope>NUCLEOTIDE SEQUENCE</scope>
</reference>
<dbReference type="EMBL" id="GBHO01025459">
    <property type="protein sequence ID" value="JAG18145.1"/>
    <property type="molecule type" value="Transcribed_RNA"/>
</dbReference>
<dbReference type="InterPro" id="IPR052473">
    <property type="entry name" value="mtLSU_mL53"/>
</dbReference>
<keyword evidence="6" id="KW-0687">Ribonucleoprotein</keyword>
<proteinExistence type="inferred from homology"/>
<dbReference type="PANTHER" id="PTHR33618">
    <property type="entry name" value="39S RIBOSOMAL PROTEIN L53, MITOCHONDRIAL"/>
    <property type="match status" value="1"/>
</dbReference>
<reference evidence="10" key="2">
    <citation type="submission" date="2014-07" db="EMBL/GenBank/DDBJ databases">
        <authorList>
            <person name="Hull J."/>
        </authorList>
    </citation>
    <scope>NUCLEOTIDE SEQUENCE</scope>
</reference>
<keyword evidence="3" id="KW-0809">Transit peptide</keyword>
<name>A0A0A9XM32_LYGHE</name>
<evidence type="ECO:0000256" key="8">
    <source>
        <dbReference type="ARBA" id="ARBA00042721"/>
    </source>
</evidence>
<dbReference type="EMBL" id="GDHC01009714">
    <property type="protein sequence ID" value="JAQ08915.1"/>
    <property type="molecule type" value="Transcribed_RNA"/>
</dbReference>
<keyword evidence="5" id="KW-0496">Mitochondrion</keyword>
<evidence type="ECO:0000313" key="12">
    <source>
        <dbReference type="EMBL" id="JAP97347.1"/>
    </source>
</evidence>
<protein>
    <recommendedName>
        <fullName evidence="7">Large ribosomal subunit protein mL53</fullName>
    </recommendedName>
    <alternativeName>
        <fullName evidence="8">39S ribosomal protein L53, mitochondrial</fullName>
    </alternativeName>
</protein>
<evidence type="ECO:0000256" key="6">
    <source>
        <dbReference type="ARBA" id="ARBA00023274"/>
    </source>
</evidence>
<dbReference type="Gene3D" id="3.40.30.10">
    <property type="entry name" value="Glutaredoxin"/>
    <property type="match status" value="1"/>
</dbReference>
<evidence type="ECO:0000313" key="11">
    <source>
        <dbReference type="EMBL" id="JAG64125.1"/>
    </source>
</evidence>